<evidence type="ECO:0000313" key="4">
    <source>
        <dbReference type="EMBL" id="TKB46624.1"/>
    </source>
</evidence>
<evidence type="ECO:0000259" key="3">
    <source>
        <dbReference type="PROSITE" id="PS51677"/>
    </source>
</evidence>
<dbReference type="Pfam" id="PF01522">
    <property type="entry name" value="Polysacc_deac_1"/>
    <property type="match status" value="2"/>
</dbReference>
<accession>A0A4U1B7P0</accession>
<organism evidence="4 5">
    <name type="scientific">Thalassotalea mangrovi</name>
    <dbReference type="NCBI Taxonomy" id="2572245"/>
    <lineage>
        <taxon>Bacteria</taxon>
        <taxon>Pseudomonadati</taxon>
        <taxon>Pseudomonadota</taxon>
        <taxon>Gammaproteobacteria</taxon>
        <taxon>Alteromonadales</taxon>
        <taxon>Colwelliaceae</taxon>
        <taxon>Thalassotalea</taxon>
    </lineage>
</organism>
<dbReference type="Proteomes" id="UP000307999">
    <property type="component" value="Unassembled WGS sequence"/>
</dbReference>
<evidence type="ECO:0000256" key="1">
    <source>
        <dbReference type="ARBA" id="ARBA00004613"/>
    </source>
</evidence>
<dbReference type="AlphaFoldDB" id="A0A4U1B7P0"/>
<dbReference type="InterPro" id="IPR002509">
    <property type="entry name" value="NODB_dom"/>
</dbReference>
<sequence>MDYKADLFKYSGLGWLLWKLRPQGLYGFNYHRIGDPGETQYDPNLFSCSAEQFEAHLKFFKSNFDVISLDDLMTIMRNNSPIKDRLAIITFDDGYQDNFNLAYPLLKSANLPATFFIATDFIDNPLVPWWDEVAWLLKNTEINHQQLKKWQLPINWYKAPVTEQIRIMLRFMKQNHRLSMAEKLAILRKASGYQDNELTISESLFMNWDMLREVLSNGISIGSQTCSHQILSHLNEAQQEQEIVESKRRLEQQLDTVISAFAYPVGGENSYNEITTNLLRKSGYQLAFTFLHKLGANLLANRFELPRFSVDNHCTVRKLKFNVCRNLLNQKLAPFAKEDYLSGLYQDK</sequence>
<dbReference type="PANTHER" id="PTHR34216:SF3">
    <property type="entry name" value="POLY-BETA-1,6-N-ACETYL-D-GLUCOSAMINE N-DEACETYLASE"/>
    <property type="match status" value="1"/>
</dbReference>
<dbReference type="OrthoDB" id="9814639at2"/>
<dbReference type="EMBL" id="SWDB01000007">
    <property type="protein sequence ID" value="TKB46624.1"/>
    <property type="molecule type" value="Genomic_DNA"/>
</dbReference>
<feature type="domain" description="NodB homology" evidence="3">
    <location>
        <begin position="85"/>
        <end position="348"/>
    </location>
</feature>
<gene>
    <name evidence="4" type="ORF">E8M12_03470</name>
</gene>
<comment type="caution">
    <text evidence="4">The sequence shown here is derived from an EMBL/GenBank/DDBJ whole genome shotgun (WGS) entry which is preliminary data.</text>
</comment>
<dbReference type="PROSITE" id="PS51677">
    <property type="entry name" value="NODB"/>
    <property type="match status" value="1"/>
</dbReference>
<dbReference type="CDD" id="cd10918">
    <property type="entry name" value="CE4_NodB_like_5s_6s"/>
    <property type="match status" value="1"/>
</dbReference>
<proteinExistence type="predicted"/>
<protein>
    <recommendedName>
        <fullName evidence="3">NodB homology domain-containing protein</fullName>
    </recommendedName>
</protein>
<dbReference type="RefSeq" id="WP_136734691.1">
    <property type="nucleotide sequence ID" value="NZ_SWDB01000007.1"/>
</dbReference>
<evidence type="ECO:0000313" key="5">
    <source>
        <dbReference type="Proteomes" id="UP000307999"/>
    </source>
</evidence>
<evidence type="ECO:0000256" key="2">
    <source>
        <dbReference type="ARBA" id="ARBA00022729"/>
    </source>
</evidence>
<dbReference type="GO" id="GO:0016810">
    <property type="term" value="F:hydrolase activity, acting on carbon-nitrogen (but not peptide) bonds"/>
    <property type="evidence" value="ECO:0007669"/>
    <property type="project" value="InterPro"/>
</dbReference>
<name>A0A4U1B7P0_9GAMM</name>
<keyword evidence="2" id="KW-0732">Signal</keyword>
<dbReference type="SUPFAM" id="SSF88713">
    <property type="entry name" value="Glycoside hydrolase/deacetylase"/>
    <property type="match status" value="1"/>
</dbReference>
<comment type="subcellular location">
    <subcellularLocation>
        <location evidence="1">Secreted</location>
    </subcellularLocation>
</comment>
<reference evidence="4 5" key="1">
    <citation type="submission" date="2019-04" db="EMBL/GenBank/DDBJ databases">
        <title>Thalassotalea guangxiensis sp. nov., isolated from sediment of the coastal wetland.</title>
        <authorList>
            <person name="Zheng S."/>
            <person name="Zhang D."/>
        </authorList>
    </citation>
    <scope>NUCLEOTIDE SEQUENCE [LARGE SCALE GENOMIC DNA]</scope>
    <source>
        <strain evidence="4 5">ZS-4</strain>
    </source>
</reference>
<dbReference type="InterPro" id="IPR011330">
    <property type="entry name" value="Glyco_hydro/deAcase_b/a-brl"/>
</dbReference>
<dbReference type="PANTHER" id="PTHR34216">
    <property type="match status" value="1"/>
</dbReference>
<dbReference type="InterPro" id="IPR051398">
    <property type="entry name" value="Polysacch_Deacetylase"/>
</dbReference>
<dbReference type="Gene3D" id="3.20.20.370">
    <property type="entry name" value="Glycoside hydrolase/deacetylase"/>
    <property type="match status" value="1"/>
</dbReference>
<dbReference type="GO" id="GO:0005975">
    <property type="term" value="P:carbohydrate metabolic process"/>
    <property type="evidence" value="ECO:0007669"/>
    <property type="project" value="InterPro"/>
</dbReference>
<keyword evidence="5" id="KW-1185">Reference proteome</keyword>
<dbReference type="GO" id="GO:0005576">
    <property type="term" value="C:extracellular region"/>
    <property type="evidence" value="ECO:0007669"/>
    <property type="project" value="UniProtKB-SubCell"/>
</dbReference>